<reference evidence="2" key="1">
    <citation type="submission" date="2018-06" db="EMBL/GenBank/DDBJ databases">
        <authorList>
            <person name="Zhirakovskaya E."/>
        </authorList>
    </citation>
    <scope>NUCLEOTIDE SEQUENCE</scope>
</reference>
<name>A0A3B1AN61_9ZZZZ</name>
<gene>
    <name evidence="2" type="ORF">MNBD_GAMMA20-2269</name>
</gene>
<evidence type="ECO:0000313" key="2">
    <source>
        <dbReference type="EMBL" id="VAX01314.1"/>
    </source>
</evidence>
<dbReference type="PANTHER" id="PTHR11365:SF23">
    <property type="entry name" value="HYPOTHETICAL 5-OXOPROLINASE (EUROFUNG)-RELATED"/>
    <property type="match status" value="1"/>
</dbReference>
<evidence type="ECO:0000259" key="1">
    <source>
        <dbReference type="Pfam" id="PF02538"/>
    </source>
</evidence>
<dbReference type="EC" id="3.5.2.14" evidence="2"/>
<dbReference type="GO" id="GO:0006749">
    <property type="term" value="P:glutathione metabolic process"/>
    <property type="evidence" value="ECO:0007669"/>
    <property type="project" value="TreeGrafter"/>
</dbReference>
<proteinExistence type="predicted"/>
<organism evidence="2">
    <name type="scientific">hydrothermal vent metagenome</name>
    <dbReference type="NCBI Taxonomy" id="652676"/>
    <lineage>
        <taxon>unclassified sequences</taxon>
        <taxon>metagenomes</taxon>
        <taxon>ecological metagenomes</taxon>
    </lineage>
</organism>
<dbReference type="EMBL" id="UOFU01000225">
    <property type="protein sequence ID" value="VAX01314.1"/>
    <property type="molecule type" value="Genomic_DNA"/>
</dbReference>
<sequence length="517" mass="54608">MNAIELSIFASRIEAVCDEMGAVLQRTAFSPNIKDRLDYSCAVFDAGGELCAQAAHIPVHLGSMAYAMRGIVREVDWSPGDMVILNDPFLGGTHLPDVTLIAPLHVAGERVGFIANRAHHADIGASMPGSMPISRRLDEEGLIIPPSHLLRAGKLDEAMLQHIAGVTANPQQSRGDFAAQISANRTGLARLRALVEGMDKAKAGRGVAAYEDGLQQLNDYAERLAQSALSAIPDGEYHFGDWMDDDGCGNTDLPIKVSLHVSGHHIRVDFVGTAAQTTGNINCPLSVAAAGVYYAFRCLMPAHTPAASGSFRSIDIHAPEGCLLNARRPAAVAAGNVETSTRVVDVVLGALTQALPDTIVAASHGSMNNLAMGSRVAGSEWDYYETMGGGMGAGPRGPGLSAVQTHMTNTLNTPIEVLESHYPLRIRRYALRAGSGGAGRYPGGDGLIREFEFLAPTTVTLLTERRRHAPWGLQNGGDGAVGLNLRNDDGLPPKVSYEAQAGERLTVETPGGGGWGS</sequence>
<dbReference type="PANTHER" id="PTHR11365">
    <property type="entry name" value="5-OXOPROLINASE RELATED"/>
    <property type="match status" value="1"/>
</dbReference>
<dbReference type="GO" id="GO:0017168">
    <property type="term" value="F:5-oxoprolinase (ATP-hydrolyzing) activity"/>
    <property type="evidence" value="ECO:0007669"/>
    <property type="project" value="TreeGrafter"/>
</dbReference>
<accession>A0A3B1AN61</accession>
<keyword evidence="2" id="KW-0378">Hydrolase</keyword>
<dbReference type="Pfam" id="PF02538">
    <property type="entry name" value="Hydantoinase_B"/>
    <property type="match status" value="1"/>
</dbReference>
<feature type="domain" description="Hydantoinase B/oxoprolinase" evidence="1">
    <location>
        <begin position="3"/>
        <end position="517"/>
    </location>
</feature>
<protein>
    <submittedName>
        <fullName evidence="2">N-methylhydantoinase B</fullName>
        <ecNumber evidence="2">3.5.2.14</ecNumber>
    </submittedName>
</protein>
<dbReference type="InterPro" id="IPR045079">
    <property type="entry name" value="Oxoprolinase-like"/>
</dbReference>
<dbReference type="GO" id="GO:0047423">
    <property type="term" value="F:N-methylhydantoinase (ATP-hydrolyzing) activity"/>
    <property type="evidence" value="ECO:0007669"/>
    <property type="project" value="UniProtKB-EC"/>
</dbReference>
<dbReference type="AlphaFoldDB" id="A0A3B1AN61"/>
<dbReference type="InterPro" id="IPR003692">
    <property type="entry name" value="Hydantoinase_B"/>
</dbReference>
<dbReference type="GO" id="GO:0005829">
    <property type="term" value="C:cytosol"/>
    <property type="evidence" value="ECO:0007669"/>
    <property type="project" value="TreeGrafter"/>
</dbReference>